<dbReference type="InterPro" id="IPR051533">
    <property type="entry name" value="WaaL-like"/>
</dbReference>
<dbReference type="AlphaFoldDB" id="A0A329MPW3"/>
<dbReference type="PANTHER" id="PTHR37422">
    <property type="entry name" value="TEICHURONIC ACID BIOSYNTHESIS PROTEIN TUAE"/>
    <property type="match status" value="1"/>
</dbReference>
<keyword evidence="8" id="KW-1185">Reference proteome</keyword>
<comment type="caution">
    <text evidence="7">The sequence shown here is derived from an EMBL/GenBank/DDBJ whole genome shotgun (WGS) entry which is preliminary data.</text>
</comment>
<comment type="subcellular location">
    <subcellularLocation>
        <location evidence="1">Membrane</location>
        <topology evidence="1">Multi-pass membrane protein</topology>
    </subcellularLocation>
</comment>
<dbReference type="RefSeq" id="WP_113030732.1">
    <property type="nucleotide sequence ID" value="NZ_QMFB01000004.1"/>
</dbReference>
<evidence type="ECO:0000256" key="3">
    <source>
        <dbReference type="ARBA" id="ARBA00022989"/>
    </source>
</evidence>
<feature type="transmembrane region" description="Helical" evidence="5">
    <location>
        <begin position="76"/>
        <end position="92"/>
    </location>
</feature>
<accession>A0A329MPW3</accession>
<feature type="transmembrane region" description="Helical" evidence="5">
    <location>
        <begin position="216"/>
        <end position="233"/>
    </location>
</feature>
<feature type="domain" description="O-antigen ligase-related" evidence="6">
    <location>
        <begin position="183"/>
        <end position="304"/>
    </location>
</feature>
<feature type="transmembrane region" description="Helical" evidence="5">
    <location>
        <begin position="321"/>
        <end position="337"/>
    </location>
</feature>
<dbReference type="GO" id="GO:0016020">
    <property type="term" value="C:membrane"/>
    <property type="evidence" value="ECO:0007669"/>
    <property type="project" value="UniProtKB-SubCell"/>
</dbReference>
<keyword evidence="4 5" id="KW-0472">Membrane</keyword>
<evidence type="ECO:0000256" key="4">
    <source>
        <dbReference type="ARBA" id="ARBA00023136"/>
    </source>
</evidence>
<feature type="transmembrane region" description="Helical" evidence="5">
    <location>
        <begin position="170"/>
        <end position="186"/>
    </location>
</feature>
<organism evidence="7 8">
    <name type="scientific">Paenibacillus contaminans</name>
    <dbReference type="NCBI Taxonomy" id="450362"/>
    <lineage>
        <taxon>Bacteria</taxon>
        <taxon>Bacillati</taxon>
        <taxon>Bacillota</taxon>
        <taxon>Bacilli</taxon>
        <taxon>Bacillales</taxon>
        <taxon>Paenibacillaceae</taxon>
        <taxon>Paenibacillus</taxon>
    </lineage>
</organism>
<proteinExistence type="predicted"/>
<feature type="transmembrane region" description="Helical" evidence="5">
    <location>
        <begin position="289"/>
        <end position="309"/>
    </location>
</feature>
<feature type="transmembrane region" description="Helical" evidence="5">
    <location>
        <begin position="343"/>
        <end position="360"/>
    </location>
</feature>
<dbReference type="OrthoDB" id="1808577at2"/>
<evidence type="ECO:0000256" key="5">
    <source>
        <dbReference type="SAM" id="Phobius"/>
    </source>
</evidence>
<reference evidence="7 8" key="1">
    <citation type="journal article" date="2009" name="Int. J. Syst. Evol. Microbiol.">
        <title>Paenibacillus contaminans sp. nov., isolated from a contaminated laboratory plate.</title>
        <authorList>
            <person name="Chou J.H."/>
            <person name="Lee J.H."/>
            <person name="Lin M.C."/>
            <person name="Chang P.S."/>
            <person name="Arun A.B."/>
            <person name="Young C.C."/>
            <person name="Chen W.M."/>
        </authorList>
    </citation>
    <scope>NUCLEOTIDE SEQUENCE [LARGE SCALE GENOMIC DNA]</scope>
    <source>
        <strain evidence="7 8">CKOBP-6</strain>
    </source>
</reference>
<feature type="transmembrane region" description="Helical" evidence="5">
    <location>
        <begin position="104"/>
        <end position="124"/>
    </location>
</feature>
<evidence type="ECO:0000259" key="6">
    <source>
        <dbReference type="Pfam" id="PF04932"/>
    </source>
</evidence>
<dbReference type="Proteomes" id="UP000250369">
    <property type="component" value="Unassembled WGS sequence"/>
</dbReference>
<sequence length="389" mass="43855">MIWLFFLAVLFVQFQSTQLLSYACIFILASLSLAKALKNSREIKKKDILMFYVWTLMIFIMLRSSFALSIETVIEVLWLSLGSICFIFIATAESVKRLDVLKKIALAGSLGAIINLLASFLSWYNPLFIDPPYAGSRWVGGFDGPNESAGFYVMIFALILGLYLEKQYSFIKLLVSGSVLIPLIYSSFSRGALLSLLGIALVFVCSTLFNSRRKMILLGAYSLIVWFFYNQYFDALMLKFNEVRSNASERDGLFVEAFRLFKQSPIFGHGLGSFAKISPIFDTVPHSDYLLFMVSGGIIGVAALTLFYFSFIIESFKRKHYPELFVLLVFVTQAFTFNNIVRGRLSILFWVIVILIYLGTAKRKSEAGQTAEVMTEPAQGSFKKLESAV</sequence>
<dbReference type="Pfam" id="PF04932">
    <property type="entry name" value="Wzy_C"/>
    <property type="match status" value="1"/>
</dbReference>
<name>A0A329MPW3_9BACL</name>
<feature type="transmembrane region" description="Helical" evidence="5">
    <location>
        <begin position="192"/>
        <end position="209"/>
    </location>
</feature>
<evidence type="ECO:0000313" key="8">
    <source>
        <dbReference type="Proteomes" id="UP000250369"/>
    </source>
</evidence>
<evidence type="ECO:0000313" key="7">
    <source>
        <dbReference type="EMBL" id="RAV21642.1"/>
    </source>
</evidence>
<evidence type="ECO:0000256" key="2">
    <source>
        <dbReference type="ARBA" id="ARBA00022692"/>
    </source>
</evidence>
<feature type="transmembrane region" description="Helical" evidence="5">
    <location>
        <begin position="49"/>
        <end position="70"/>
    </location>
</feature>
<evidence type="ECO:0000256" key="1">
    <source>
        <dbReference type="ARBA" id="ARBA00004141"/>
    </source>
</evidence>
<gene>
    <name evidence="7" type="ORF">DQG23_10335</name>
</gene>
<dbReference type="EMBL" id="QMFB01000004">
    <property type="protein sequence ID" value="RAV21642.1"/>
    <property type="molecule type" value="Genomic_DNA"/>
</dbReference>
<keyword evidence="2 5" id="KW-0812">Transmembrane</keyword>
<keyword evidence="3 5" id="KW-1133">Transmembrane helix</keyword>
<dbReference type="InterPro" id="IPR007016">
    <property type="entry name" value="O-antigen_ligase-rel_domated"/>
</dbReference>
<protein>
    <recommendedName>
        <fullName evidence="6">O-antigen ligase-related domain-containing protein</fullName>
    </recommendedName>
</protein>
<feature type="transmembrane region" description="Helical" evidence="5">
    <location>
        <begin position="144"/>
        <end position="163"/>
    </location>
</feature>
<dbReference type="PANTHER" id="PTHR37422:SF13">
    <property type="entry name" value="LIPOPOLYSACCHARIDE BIOSYNTHESIS PROTEIN PA4999-RELATED"/>
    <property type="match status" value="1"/>
</dbReference>